<reference evidence="1" key="1">
    <citation type="journal article" date="2022" name="Plant J.">
        <title>Strategies of tolerance reflected in two North American maple genomes.</title>
        <authorList>
            <person name="McEvoy S.L."/>
            <person name="Sezen U.U."/>
            <person name="Trouern-Trend A."/>
            <person name="McMahon S.M."/>
            <person name="Schaberg P.G."/>
            <person name="Yang J."/>
            <person name="Wegrzyn J.L."/>
            <person name="Swenson N.G."/>
        </authorList>
    </citation>
    <scope>NUCLEOTIDE SEQUENCE</scope>
    <source>
        <strain evidence="1">NS2018</strain>
    </source>
</reference>
<evidence type="ECO:0000313" key="2">
    <source>
        <dbReference type="Proteomes" id="UP001168877"/>
    </source>
</evidence>
<gene>
    <name evidence="1" type="ORF">LWI29_001819</name>
</gene>
<proteinExistence type="predicted"/>
<dbReference type="Proteomes" id="UP001168877">
    <property type="component" value="Unassembled WGS sequence"/>
</dbReference>
<dbReference type="AlphaFoldDB" id="A0AA39SJ74"/>
<keyword evidence="2" id="KW-1185">Reference proteome</keyword>
<organism evidence="1 2">
    <name type="scientific">Acer saccharum</name>
    <name type="common">Sugar maple</name>
    <dbReference type="NCBI Taxonomy" id="4024"/>
    <lineage>
        <taxon>Eukaryota</taxon>
        <taxon>Viridiplantae</taxon>
        <taxon>Streptophyta</taxon>
        <taxon>Embryophyta</taxon>
        <taxon>Tracheophyta</taxon>
        <taxon>Spermatophyta</taxon>
        <taxon>Magnoliopsida</taxon>
        <taxon>eudicotyledons</taxon>
        <taxon>Gunneridae</taxon>
        <taxon>Pentapetalae</taxon>
        <taxon>rosids</taxon>
        <taxon>malvids</taxon>
        <taxon>Sapindales</taxon>
        <taxon>Sapindaceae</taxon>
        <taxon>Hippocastanoideae</taxon>
        <taxon>Acereae</taxon>
        <taxon>Acer</taxon>
    </lineage>
</organism>
<name>A0AA39SJ74_ACESA</name>
<sequence length="157" mass="17958">MHSSLSFLVSGQAQQIFFYGFDSGTDVMIADPWFGCDSAVATVQEEPFKGCAPIVTSVSSIQDDMLEKQKGINNCHLHDLFLDLSIARMKIVKTYMNHHAQLDEVEDVNIYSREARHLTAWIMYHHHPDFATRRSVHNRDIAPGWGFPCRILRHTQL</sequence>
<reference evidence="1" key="2">
    <citation type="submission" date="2023-06" db="EMBL/GenBank/DDBJ databases">
        <authorList>
            <person name="Swenson N.G."/>
            <person name="Wegrzyn J.L."/>
            <person name="Mcevoy S.L."/>
        </authorList>
    </citation>
    <scope>NUCLEOTIDE SEQUENCE</scope>
    <source>
        <strain evidence="1">NS2018</strain>
        <tissue evidence="1">Leaf</tissue>
    </source>
</reference>
<comment type="caution">
    <text evidence="1">The sequence shown here is derived from an EMBL/GenBank/DDBJ whole genome shotgun (WGS) entry which is preliminary data.</text>
</comment>
<evidence type="ECO:0000313" key="1">
    <source>
        <dbReference type="EMBL" id="KAK0599041.1"/>
    </source>
</evidence>
<protein>
    <submittedName>
        <fullName evidence="1">Uncharacterized protein</fullName>
    </submittedName>
</protein>
<dbReference type="EMBL" id="JAUESC010000003">
    <property type="protein sequence ID" value="KAK0599041.1"/>
    <property type="molecule type" value="Genomic_DNA"/>
</dbReference>
<accession>A0AA39SJ74</accession>